<dbReference type="Proteomes" id="UP001358586">
    <property type="component" value="Chromosome 12"/>
</dbReference>
<proteinExistence type="predicted"/>
<protein>
    <submittedName>
        <fullName evidence="1">Uncharacterized protein</fullName>
    </submittedName>
</protein>
<reference evidence="1 2" key="1">
    <citation type="submission" date="2023-03" db="EMBL/GenBank/DDBJ databases">
        <title>WGS of Gossypium arboreum.</title>
        <authorList>
            <person name="Yu D."/>
        </authorList>
    </citation>
    <scope>NUCLEOTIDE SEQUENCE [LARGE SCALE GENOMIC DNA]</scope>
    <source>
        <tissue evidence="1">Leaf</tissue>
    </source>
</reference>
<comment type="caution">
    <text evidence="1">The sequence shown here is derived from an EMBL/GenBank/DDBJ whole genome shotgun (WGS) entry which is preliminary data.</text>
</comment>
<evidence type="ECO:0000313" key="2">
    <source>
        <dbReference type="Proteomes" id="UP001358586"/>
    </source>
</evidence>
<sequence>MHDVPNLDLEKPCFIIDPPELDNNSQQKFGIEDNGDELNMTKVVSDPTDIESNITVDVAIDVKVEVTTNMELKSILNGGVEELIHLLAIVEKLLVEEIDEFDKGKKA</sequence>
<accession>A0ABR0MP86</accession>
<keyword evidence="2" id="KW-1185">Reference proteome</keyword>
<dbReference type="EMBL" id="JARKNE010000012">
    <property type="protein sequence ID" value="KAK5775735.1"/>
    <property type="molecule type" value="Genomic_DNA"/>
</dbReference>
<name>A0ABR0MP86_GOSAR</name>
<gene>
    <name evidence="1" type="ORF">PVK06_043673</name>
</gene>
<evidence type="ECO:0000313" key="1">
    <source>
        <dbReference type="EMBL" id="KAK5775735.1"/>
    </source>
</evidence>
<organism evidence="1 2">
    <name type="scientific">Gossypium arboreum</name>
    <name type="common">Tree cotton</name>
    <name type="synonym">Gossypium nanking</name>
    <dbReference type="NCBI Taxonomy" id="29729"/>
    <lineage>
        <taxon>Eukaryota</taxon>
        <taxon>Viridiplantae</taxon>
        <taxon>Streptophyta</taxon>
        <taxon>Embryophyta</taxon>
        <taxon>Tracheophyta</taxon>
        <taxon>Spermatophyta</taxon>
        <taxon>Magnoliopsida</taxon>
        <taxon>eudicotyledons</taxon>
        <taxon>Gunneridae</taxon>
        <taxon>Pentapetalae</taxon>
        <taxon>rosids</taxon>
        <taxon>malvids</taxon>
        <taxon>Malvales</taxon>
        <taxon>Malvaceae</taxon>
        <taxon>Malvoideae</taxon>
        <taxon>Gossypium</taxon>
    </lineage>
</organism>